<reference evidence="2" key="1">
    <citation type="submission" date="2016-11" db="UniProtKB">
        <authorList>
            <consortium name="WormBaseParasite"/>
        </authorList>
    </citation>
    <scope>IDENTIFICATION</scope>
    <source>
        <strain evidence="2">pt0022</strain>
    </source>
</reference>
<evidence type="ECO:0000259" key="1">
    <source>
        <dbReference type="Pfam" id="PF01431"/>
    </source>
</evidence>
<organism evidence="2">
    <name type="scientific">Wuchereria bancrofti</name>
    <dbReference type="NCBI Taxonomy" id="6293"/>
    <lineage>
        <taxon>Eukaryota</taxon>
        <taxon>Metazoa</taxon>
        <taxon>Ecdysozoa</taxon>
        <taxon>Nematoda</taxon>
        <taxon>Chromadorea</taxon>
        <taxon>Rhabditida</taxon>
        <taxon>Spirurina</taxon>
        <taxon>Spiruromorpha</taxon>
        <taxon>Filarioidea</taxon>
        <taxon>Onchocercidae</taxon>
        <taxon>Wuchereria</taxon>
    </lineage>
</organism>
<protein>
    <submittedName>
        <fullName evidence="2">Peptidase_M13 domain-containing protein</fullName>
    </submittedName>
</protein>
<dbReference type="WBParaSite" id="maker-PairedContig_541-snap-gene-0.7-mRNA-1">
    <property type="protein sequence ID" value="maker-PairedContig_541-snap-gene-0.7-mRNA-1"/>
    <property type="gene ID" value="maker-PairedContig_541-snap-gene-0.7"/>
</dbReference>
<dbReference type="Pfam" id="PF01431">
    <property type="entry name" value="Peptidase_M13"/>
    <property type="match status" value="1"/>
</dbReference>
<dbReference type="Gene3D" id="3.40.390.10">
    <property type="entry name" value="Collagenase (Catalytic Domain)"/>
    <property type="match status" value="1"/>
</dbReference>
<dbReference type="GO" id="GO:0005886">
    <property type="term" value="C:plasma membrane"/>
    <property type="evidence" value="ECO:0007669"/>
    <property type="project" value="TreeGrafter"/>
</dbReference>
<dbReference type="InterPro" id="IPR018497">
    <property type="entry name" value="Peptidase_M13_C"/>
</dbReference>
<dbReference type="PROSITE" id="PS51885">
    <property type="entry name" value="NEPRILYSIN"/>
    <property type="match status" value="1"/>
</dbReference>
<dbReference type="PRINTS" id="PR00786">
    <property type="entry name" value="NEPRILYSIN"/>
</dbReference>
<dbReference type="PANTHER" id="PTHR11733">
    <property type="entry name" value="ZINC METALLOPROTEASE FAMILY M13 NEPRILYSIN-RELATED"/>
    <property type="match status" value="1"/>
</dbReference>
<dbReference type="InterPro" id="IPR024079">
    <property type="entry name" value="MetalloPept_cat_dom_sf"/>
</dbReference>
<dbReference type="GO" id="GO:0004222">
    <property type="term" value="F:metalloendopeptidase activity"/>
    <property type="evidence" value="ECO:0007669"/>
    <property type="project" value="InterPro"/>
</dbReference>
<accession>A0A1I8EW80</accession>
<proteinExistence type="predicted"/>
<dbReference type="GO" id="GO:0016485">
    <property type="term" value="P:protein processing"/>
    <property type="evidence" value="ECO:0007669"/>
    <property type="project" value="TreeGrafter"/>
</dbReference>
<dbReference type="SUPFAM" id="SSF55486">
    <property type="entry name" value="Metalloproteases ('zincins'), catalytic domain"/>
    <property type="match status" value="1"/>
</dbReference>
<evidence type="ECO:0000313" key="2">
    <source>
        <dbReference type="WBParaSite" id="maker-PairedContig_541-snap-gene-0.7-mRNA-1"/>
    </source>
</evidence>
<sequence length="234" mass="26981">MVNYGAIGAVIGHEVTHGFDDQGSQYDKDGNLLNWWNADSYNGFNKRKECIINQYSSYVVPNTDYKVNGKLTQGENIADNGGVKEAYRAYRKYIKQLGHEEPHLPGFQNFSNDQIFFLSYAHFWCGHKKEAAALQQVLIDEHSPEMRIDQLVIPSIDISCVIALLNTTQTITKHHPYPHLPYLFQIHLLSDDVAEFSILYFALVPFHYLLRKPMDPQDIDDVEHERYAIYKLSL</sequence>
<dbReference type="InterPro" id="IPR000718">
    <property type="entry name" value="Peptidase_M13"/>
</dbReference>
<dbReference type="PANTHER" id="PTHR11733:SF239">
    <property type="entry name" value="NEPRILYSIN-11"/>
    <property type="match status" value="1"/>
</dbReference>
<dbReference type="AlphaFoldDB" id="A0A1I8EW80"/>
<name>A0A1I8EW80_WUCBA</name>
<dbReference type="STRING" id="6293.A0A1I8EW80"/>
<feature type="domain" description="Peptidase M13 C-terminal" evidence="1">
    <location>
        <begin position="2"/>
        <end position="150"/>
    </location>
</feature>